<gene>
    <name evidence="2" type="ORF">BJY28_000589</name>
</gene>
<protein>
    <recommendedName>
        <fullName evidence="4">Protoporphyrinogen oxidase</fullName>
    </recommendedName>
</protein>
<evidence type="ECO:0000313" key="3">
    <source>
        <dbReference type="Proteomes" id="UP000592181"/>
    </source>
</evidence>
<evidence type="ECO:0000313" key="2">
    <source>
        <dbReference type="EMBL" id="NYG36120.1"/>
    </source>
</evidence>
<reference evidence="2 3" key="1">
    <citation type="submission" date="2020-07" db="EMBL/GenBank/DDBJ databases">
        <title>Sequencing the genomes of 1000 actinobacteria strains.</title>
        <authorList>
            <person name="Klenk H.-P."/>
        </authorList>
    </citation>
    <scope>NUCLEOTIDE SEQUENCE [LARGE SCALE GENOMIC DNA]</scope>
    <source>
        <strain evidence="2 3">DSM 24723</strain>
    </source>
</reference>
<proteinExistence type="predicted"/>
<dbReference type="AlphaFoldDB" id="A0A852X453"/>
<dbReference type="Proteomes" id="UP000592181">
    <property type="component" value="Unassembled WGS sequence"/>
</dbReference>
<comment type="caution">
    <text evidence="2">The sequence shown here is derived from an EMBL/GenBank/DDBJ whole genome shotgun (WGS) entry which is preliminary data.</text>
</comment>
<keyword evidence="3" id="KW-1185">Reference proteome</keyword>
<dbReference type="EMBL" id="JACBZX010000001">
    <property type="protein sequence ID" value="NYG36120.1"/>
    <property type="molecule type" value="Genomic_DNA"/>
</dbReference>
<evidence type="ECO:0008006" key="4">
    <source>
        <dbReference type="Google" id="ProtNLM"/>
    </source>
</evidence>
<accession>A0A852X453</accession>
<evidence type="ECO:0000256" key="1">
    <source>
        <dbReference type="SAM" id="MobiDB-lite"/>
    </source>
</evidence>
<dbReference type="RefSeq" id="WP_179461680.1">
    <property type="nucleotide sequence ID" value="NZ_JACBZX010000001.1"/>
</dbReference>
<name>A0A852X453_9MICO</name>
<sequence length="126" mass="13140">MAKFSFLLGAAAGYVLGARAGRQRYEQIKSGAQQIWRSQPVQSQVAQAKHNARHKAAPAALDAVSSAAAVAGDRMRQGAGKIKGDAERDVSSQTVEVEPDVVSDPEKWASEGGATYPLGETNGTSG</sequence>
<organism evidence="2 3">
    <name type="scientific">Janibacter alkaliphilus</name>
    <dbReference type="NCBI Taxonomy" id="1069963"/>
    <lineage>
        <taxon>Bacteria</taxon>
        <taxon>Bacillati</taxon>
        <taxon>Actinomycetota</taxon>
        <taxon>Actinomycetes</taxon>
        <taxon>Micrococcales</taxon>
        <taxon>Intrasporangiaceae</taxon>
        <taxon>Janibacter</taxon>
    </lineage>
</organism>
<feature type="region of interest" description="Disordered" evidence="1">
    <location>
        <begin position="77"/>
        <end position="126"/>
    </location>
</feature>